<protein>
    <submittedName>
        <fullName evidence="1">Uncharacterized protein</fullName>
    </submittedName>
</protein>
<reference evidence="1" key="1">
    <citation type="journal article" date="2014" name="Front. Microbiol.">
        <title>High frequency of phylogenetically diverse reductive dehalogenase-homologous genes in deep subseafloor sedimentary metagenomes.</title>
        <authorList>
            <person name="Kawai M."/>
            <person name="Futagami T."/>
            <person name="Toyoda A."/>
            <person name="Takaki Y."/>
            <person name="Nishi S."/>
            <person name="Hori S."/>
            <person name="Arai W."/>
            <person name="Tsubouchi T."/>
            <person name="Morono Y."/>
            <person name="Uchiyama I."/>
            <person name="Ito T."/>
            <person name="Fujiyama A."/>
            <person name="Inagaki F."/>
            <person name="Takami H."/>
        </authorList>
    </citation>
    <scope>NUCLEOTIDE SEQUENCE</scope>
    <source>
        <strain evidence="1">Expedition CK06-06</strain>
    </source>
</reference>
<dbReference type="AlphaFoldDB" id="X1UVF0"/>
<sequence length="260" mass="29562">DEQISLIKADIARARAEDRVVVYLSCPISSRGGGYSVTNVDIAKHTQRRLLADWGHRFWILNPAQYQLESKEGTGLITQHAEKLKISKTELTRLQKAHPPEGGDYMRMWTKVLVEDEEKDSRHLGRNFDAFYFLGPSDVRDFFTSGGALTVTAGIEEYFARKFTMDPDFHRFYSTRGSKWETQRKHFFRFYSVRASANFSLGCHDEWNIFRLINQARLDASKKDTPPEGDTGELLSGFFDGRQITPGAAVCEVSGGYTIS</sequence>
<dbReference type="EMBL" id="BARW01022168">
    <property type="protein sequence ID" value="GAI96354.1"/>
    <property type="molecule type" value="Genomic_DNA"/>
</dbReference>
<proteinExistence type="predicted"/>
<gene>
    <name evidence="1" type="ORF">S12H4_37080</name>
</gene>
<name>X1UVF0_9ZZZZ</name>
<feature type="non-terminal residue" evidence="1">
    <location>
        <position position="1"/>
    </location>
</feature>
<accession>X1UVF0</accession>
<evidence type="ECO:0000313" key="1">
    <source>
        <dbReference type="EMBL" id="GAI96354.1"/>
    </source>
</evidence>
<comment type="caution">
    <text evidence="1">The sequence shown here is derived from an EMBL/GenBank/DDBJ whole genome shotgun (WGS) entry which is preliminary data.</text>
</comment>
<organism evidence="1">
    <name type="scientific">marine sediment metagenome</name>
    <dbReference type="NCBI Taxonomy" id="412755"/>
    <lineage>
        <taxon>unclassified sequences</taxon>
        <taxon>metagenomes</taxon>
        <taxon>ecological metagenomes</taxon>
    </lineage>
</organism>